<dbReference type="InterPro" id="IPR025877">
    <property type="entry name" value="MobA-like_NTP_Trfase"/>
</dbReference>
<evidence type="ECO:0000256" key="3">
    <source>
        <dbReference type="ARBA" id="ARBA00022723"/>
    </source>
</evidence>
<comment type="catalytic activity">
    <reaction evidence="8">
        <text>Mo-molybdopterin + GTP + H(+) = Mo-molybdopterin guanine dinucleotide + diphosphate</text>
        <dbReference type="Rhea" id="RHEA:34243"/>
        <dbReference type="ChEBI" id="CHEBI:15378"/>
        <dbReference type="ChEBI" id="CHEBI:33019"/>
        <dbReference type="ChEBI" id="CHEBI:37565"/>
        <dbReference type="ChEBI" id="CHEBI:71302"/>
        <dbReference type="ChEBI" id="CHEBI:71310"/>
        <dbReference type="EC" id="2.7.7.77"/>
    </reaction>
</comment>
<evidence type="ECO:0000313" key="10">
    <source>
        <dbReference type="EMBL" id="QMV73916.1"/>
    </source>
</evidence>
<comment type="subcellular location">
    <subcellularLocation>
        <location evidence="8">Cytoplasm</location>
    </subcellularLocation>
</comment>
<dbReference type="CDD" id="cd02503">
    <property type="entry name" value="MobA"/>
    <property type="match status" value="1"/>
</dbReference>
<dbReference type="Proteomes" id="UP000515240">
    <property type="component" value="Chromosome"/>
</dbReference>
<name>A0A7G5EIU1_9BURK</name>
<dbReference type="AlphaFoldDB" id="A0A7G5EIU1"/>
<dbReference type="EC" id="2.7.7.77" evidence="8"/>
<comment type="subunit">
    <text evidence="8">Monomer.</text>
</comment>
<evidence type="ECO:0000256" key="7">
    <source>
        <dbReference type="ARBA" id="ARBA00023150"/>
    </source>
</evidence>
<dbReference type="NCBIfam" id="TIGR02665">
    <property type="entry name" value="molyb_mobA"/>
    <property type="match status" value="1"/>
</dbReference>
<dbReference type="PANTHER" id="PTHR19136:SF81">
    <property type="entry name" value="MOLYBDENUM COFACTOR GUANYLYLTRANSFERASE"/>
    <property type="match status" value="1"/>
</dbReference>
<dbReference type="RefSeq" id="WP_182323061.1">
    <property type="nucleotide sequence ID" value="NZ_CP058554.1"/>
</dbReference>
<keyword evidence="11" id="KW-1185">Reference proteome</keyword>
<dbReference type="PANTHER" id="PTHR19136">
    <property type="entry name" value="MOLYBDENUM COFACTOR GUANYLYLTRANSFERASE"/>
    <property type="match status" value="1"/>
</dbReference>
<comment type="similarity">
    <text evidence="8">Belongs to the MobA family.</text>
</comment>
<comment type="domain">
    <text evidence="8">The N-terminal domain determines nucleotide recognition and specific binding, while the C-terminal domain determines the specific binding to the target protein.</text>
</comment>
<feature type="binding site" evidence="8">
    <location>
        <position position="59"/>
    </location>
    <ligand>
        <name>GTP</name>
        <dbReference type="ChEBI" id="CHEBI:37565"/>
    </ligand>
</feature>
<dbReference type="GO" id="GO:1902758">
    <property type="term" value="P:bis(molybdopterin guanine dinucleotide)molybdenum biosynthetic process"/>
    <property type="evidence" value="ECO:0007669"/>
    <property type="project" value="TreeGrafter"/>
</dbReference>
<evidence type="ECO:0000256" key="8">
    <source>
        <dbReference type="HAMAP-Rule" id="MF_00316"/>
    </source>
</evidence>
<comment type="function">
    <text evidence="8">Transfers a GMP moiety from GTP to Mo-molybdopterin (Mo-MPT) cofactor (Moco or molybdenum cofactor) to form Mo-molybdopterin guanine dinucleotide (Mo-MGD) cofactor.</text>
</comment>
<dbReference type="SUPFAM" id="SSF53448">
    <property type="entry name" value="Nucleotide-diphospho-sugar transferases"/>
    <property type="match status" value="1"/>
</dbReference>
<proteinExistence type="inferred from homology"/>
<feature type="domain" description="MobA-like NTP transferase" evidence="9">
    <location>
        <begin position="15"/>
        <end position="184"/>
    </location>
</feature>
<evidence type="ECO:0000313" key="11">
    <source>
        <dbReference type="Proteomes" id="UP000515240"/>
    </source>
</evidence>
<gene>
    <name evidence="8 10" type="primary">mobA</name>
    <name evidence="10" type="ORF">HS961_14325</name>
</gene>
<keyword evidence="1 8" id="KW-0963">Cytoplasm</keyword>
<keyword evidence="10" id="KW-0548">Nucleotidyltransferase</keyword>
<dbReference type="HAMAP" id="MF_00316">
    <property type="entry name" value="MobA"/>
    <property type="match status" value="1"/>
</dbReference>
<dbReference type="KEGG" id="cpis:HS961_14325"/>
<protein>
    <recommendedName>
        <fullName evidence="8">Molybdenum cofactor guanylyltransferase</fullName>
        <shortName evidence="8">MoCo guanylyltransferase</shortName>
        <ecNumber evidence="8">2.7.7.77</ecNumber>
    </recommendedName>
    <alternativeName>
        <fullName evidence="8">GTP:molybdopterin guanylyltransferase</fullName>
    </alternativeName>
    <alternativeName>
        <fullName evidence="8">Mo-MPT guanylyltransferase</fullName>
    </alternativeName>
    <alternativeName>
        <fullName evidence="8">Molybdopterin guanylyltransferase</fullName>
    </alternativeName>
    <alternativeName>
        <fullName evidence="8">Molybdopterin-guanine dinucleotide synthase</fullName>
        <shortName evidence="8">MGD synthase</shortName>
    </alternativeName>
</protein>
<sequence length="217" mass="23074">MPSSAPAIPPEHITGLILAGGQGTRMGGVDKGLQLLGGQPLAWHCAQRLQPQVGPLLINANRHLDTYRALGYPVVADLSLPDTEAYAGPLAGFAAGLAACQTPWLLTVACDTPHFPQDLSQRLAQAAAAQDCPIAMACTPPEEPGSERPVLQPTFCLIHTSLADSVRQYVGGGGRKLRQWAAQHGQCLVQFDDAQAFYNANTPDELARLQDMTPPHK</sequence>
<feature type="binding site" evidence="8">
    <location>
        <position position="31"/>
    </location>
    <ligand>
        <name>GTP</name>
        <dbReference type="ChEBI" id="CHEBI:37565"/>
    </ligand>
</feature>
<keyword evidence="5 8" id="KW-0460">Magnesium</keyword>
<evidence type="ECO:0000256" key="1">
    <source>
        <dbReference type="ARBA" id="ARBA00022490"/>
    </source>
</evidence>
<accession>A0A7G5EIU1</accession>
<keyword evidence="2 8" id="KW-0808">Transferase</keyword>
<feature type="binding site" evidence="8">
    <location>
        <begin position="18"/>
        <end position="20"/>
    </location>
    <ligand>
        <name>GTP</name>
        <dbReference type="ChEBI" id="CHEBI:37565"/>
    </ligand>
</feature>
<dbReference type="Gene3D" id="3.90.550.10">
    <property type="entry name" value="Spore Coat Polysaccharide Biosynthesis Protein SpsA, Chain A"/>
    <property type="match status" value="1"/>
</dbReference>
<feature type="binding site" evidence="8">
    <location>
        <position position="111"/>
    </location>
    <ligand>
        <name>GTP</name>
        <dbReference type="ChEBI" id="CHEBI:37565"/>
    </ligand>
</feature>
<evidence type="ECO:0000259" key="9">
    <source>
        <dbReference type="Pfam" id="PF12804"/>
    </source>
</evidence>
<keyword evidence="7 8" id="KW-0501">Molybdenum cofactor biosynthesis</keyword>
<evidence type="ECO:0000256" key="4">
    <source>
        <dbReference type="ARBA" id="ARBA00022741"/>
    </source>
</evidence>
<dbReference type="GO" id="GO:0005737">
    <property type="term" value="C:cytoplasm"/>
    <property type="evidence" value="ECO:0007669"/>
    <property type="project" value="UniProtKB-SubCell"/>
</dbReference>
<dbReference type="EMBL" id="CP058554">
    <property type="protein sequence ID" value="QMV73916.1"/>
    <property type="molecule type" value="Genomic_DNA"/>
</dbReference>
<dbReference type="Pfam" id="PF12804">
    <property type="entry name" value="NTP_transf_3"/>
    <property type="match status" value="1"/>
</dbReference>
<evidence type="ECO:0000256" key="5">
    <source>
        <dbReference type="ARBA" id="ARBA00022842"/>
    </source>
</evidence>
<dbReference type="GO" id="GO:0061603">
    <property type="term" value="F:molybdenum cofactor guanylyltransferase activity"/>
    <property type="evidence" value="ECO:0007669"/>
    <property type="project" value="UniProtKB-EC"/>
</dbReference>
<keyword evidence="4 8" id="KW-0547">Nucleotide-binding</keyword>
<evidence type="ECO:0000256" key="6">
    <source>
        <dbReference type="ARBA" id="ARBA00023134"/>
    </source>
</evidence>
<keyword evidence="3 8" id="KW-0479">Metal-binding</keyword>
<feature type="binding site" evidence="8">
    <location>
        <position position="111"/>
    </location>
    <ligand>
        <name>Mg(2+)</name>
        <dbReference type="ChEBI" id="CHEBI:18420"/>
    </ligand>
</feature>
<evidence type="ECO:0000256" key="2">
    <source>
        <dbReference type="ARBA" id="ARBA00022679"/>
    </source>
</evidence>
<comment type="cofactor">
    <cofactor evidence="8">
        <name>Mg(2+)</name>
        <dbReference type="ChEBI" id="CHEBI:18420"/>
    </cofactor>
</comment>
<reference evidence="10 11" key="1">
    <citation type="journal article" date="2020" name="G3 (Bethesda)">
        <title>CeMbio - The Caenorhabditis elegans Microbiome Resource.</title>
        <authorList>
            <person name="Dirksen P."/>
            <person name="Assie A."/>
            <person name="Zimmermann J."/>
            <person name="Zhang F."/>
            <person name="Tietje A.M."/>
            <person name="Marsh S.A."/>
            <person name="Felix M.A."/>
            <person name="Shapira M."/>
            <person name="Kaleta C."/>
            <person name="Schulenburg H."/>
            <person name="Samuel B."/>
        </authorList>
    </citation>
    <scope>NUCLEOTIDE SEQUENCE [LARGE SCALE GENOMIC DNA]</scope>
    <source>
        <strain evidence="10 11">BIGb0172</strain>
    </source>
</reference>
<keyword evidence="6 8" id="KW-0342">GTP-binding</keyword>
<feature type="binding site" evidence="8">
    <location>
        <position position="77"/>
    </location>
    <ligand>
        <name>GTP</name>
        <dbReference type="ChEBI" id="CHEBI:37565"/>
    </ligand>
</feature>
<organism evidence="10 11">
    <name type="scientific">Comamonas piscis</name>
    <dbReference type="NCBI Taxonomy" id="1562974"/>
    <lineage>
        <taxon>Bacteria</taxon>
        <taxon>Pseudomonadati</taxon>
        <taxon>Pseudomonadota</taxon>
        <taxon>Betaproteobacteria</taxon>
        <taxon>Burkholderiales</taxon>
        <taxon>Comamonadaceae</taxon>
        <taxon>Comamonas</taxon>
    </lineage>
</organism>
<dbReference type="InterPro" id="IPR013482">
    <property type="entry name" value="Molybde_CF_guanTrfase"/>
</dbReference>
<dbReference type="InterPro" id="IPR029044">
    <property type="entry name" value="Nucleotide-diphossugar_trans"/>
</dbReference>
<dbReference type="GO" id="GO:0046872">
    <property type="term" value="F:metal ion binding"/>
    <property type="evidence" value="ECO:0007669"/>
    <property type="project" value="UniProtKB-KW"/>
</dbReference>
<dbReference type="GO" id="GO:0005525">
    <property type="term" value="F:GTP binding"/>
    <property type="evidence" value="ECO:0007669"/>
    <property type="project" value="UniProtKB-UniRule"/>
</dbReference>